<proteinExistence type="predicted"/>
<evidence type="ECO:0000313" key="3">
    <source>
        <dbReference type="Proteomes" id="UP000761534"/>
    </source>
</evidence>
<evidence type="ECO:0000313" key="2">
    <source>
        <dbReference type="EMBL" id="KAA8915828.1"/>
    </source>
</evidence>
<feature type="compositionally biased region" description="Acidic residues" evidence="1">
    <location>
        <begin position="33"/>
        <end position="43"/>
    </location>
</feature>
<dbReference type="Proteomes" id="UP000761534">
    <property type="component" value="Unassembled WGS sequence"/>
</dbReference>
<feature type="region of interest" description="Disordered" evidence="1">
    <location>
        <begin position="32"/>
        <end position="59"/>
    </location>
</feature>
<sequence length="130" mass="14009">MPVKEPIGLLIVRGDLLNNQLLADKELVRDLGEDVEGDDGEDEAQGHDHDDNGVDSQPAGLVGVELQHSAARATGAGRASRGWSLISLRSLSFLVVSSSIIPLVYISSCSHTHYSPNGRLWSAWHRSSLI</sequence>
<gene>
    <name evidence="2" type="ORF">TRICI_002038</name>
</gene>
<dbReference type="EMBL" id="SWFS01000138">
    <property type="protein sequence ID" value="KAA8915828.1"/>
    <property type="molecule type" value="Genomic_DNA"/>
</dbReference>
<protein>
    <submittedName>
        <fullName evidence="2">Uncharacterized protein</fullName>
    </submittedName>
</protein>
<comment type="caution">
    <text evidence="2">The sequence shown here is derived from an EMBL/GenBank/DDBJ whole genome shotgun (WGS) entry which is preliminary data.</text>
</comment>
<dbReference type="AlphaFoldDB" id="A0A642V7M4"/>
<keyword evidence="3" id="KW-1185">Reference proteome</keyword>
<organism evidence="2 3">
    <name type="scientific">Trichomonascus ciferrii</name>
    <dbReference type="NCBI Taxonomy" id="44093"/>
    <lineage>
        <taxon>Eukaryota</taxon>
        <taxon>Fungi</taxon>
        <taxon>Dikarya</taxon>
        <taxon>Ascomycota</taxon>
        <taxon>Saccharomycotina</taxon>
        <taxon>Dipodascomycetes</taxon>
        <taxon>Dipodascales</taxon>
        <taxon>Trichomonascaceae</taxon>
        <taxon>Trichomonascus</taxon>
        <taxon>Trichomonascus ciferrii complex</taxon>
    </lineage>
</organism>
<reference evidence="2" key="1">
    <citation type="journal article" date="2019" name="G3 (Bethesda)">
        <title>Genome Assemblies of Two Rare Opportunistic Yeast Pathogens: Diutina rugosa (syn. Candida rugosa) and Trichomonascus ciferrii (syn. Candida ciferrii).</title>
        <authorList>
            <person name="Mixao V."/>
            <person name="Saus E."/>
            <person name="Hansen A.P."/>
            <person name="Lass-Florl C."/>
            <person name="Gabaldon T."/>
        </authorList>
    </citation>
    <scope>NUCLEOTIDE SEQUENCE</scope>
    <source>
        <strain evidence="2">CBS 4856</strain>
    </source>
</reference>
<name>A0A642V7M4_9ASCO</name>
<evidence type="ECO:0000256" key="1">
    <source>
        <dbReference type="SAM" id="MobiDB-lite"/>
    </source>
</evidence>
<dbReference type="VEuPathDB" id="FungiDB:TRICI_002038"/>
<accession>A0A642V7M4</accession>